<organism evidence="2 3">
    <name type="scientific">Trichinella spiralis</name>
    <name type="common">Trichina worm</name>
    <dbReference type="NCBI Taxonomy" id="6334"/>
    <lineage>
        <taxon>Eukaryota</taxon>
        <taxon>Metazoa</taxon>
        <taxon>Ecdysozoa</taxon>
        <taxon>Nematoda</taxon>
        <taxon>Enoplea</taxon>
        <taxon>Dorylaimia</taxon>
        <taxon>Trichinellida</taxon>
        <taxon>Trichinellidae</taxon>
        <taxon>Trichinella</taxon>
    </lineage>
</organism>
<keyword evidence="1" id="KW-1133">Transmembrane helix</keyword>
<protein>
    <submittedName>
        <fullName evidence="2">Energy-coupling factor transporter transmembrane protein EcfT</fullName>
    </submittedName>
</protein>
<evidence type="ECO:0000256" key="1">
    <source>
        <dbReference type="SAM" id="Phobius"/>
    </source>
</evidence>
<proteinExistence type="predicted"/>
<accession>A0ABR3KCV2</accession>
<reference evidence="2 3" key="1">
    <citation type="submission" date="2024-07" db="EMBL/GenBank/DDBJ databases">
        <title>Enhanced genomic and transcriptomic resources for Trichinella pseudospiralis and T. spiralis underpin the discovery of pronounced molecular differences between stages and species.</title>
        <authorList>
            <person name="Pasi K.K."/>
            <person name="La Rosa G."/>
            <person name="Gomez-Morales M.A."/>
            <person name="Tosini F."/>
            <person name="Sumanam S."/>
            <person name="Young N.D."/>
            <person name="Chang B.C."/>
            <person name="Robin G.B."/>
        </authorList>
    </citation>
    <scope>NUCLEOTIDE SEQUENCE [LARGE SCALE GENOMIC DNA]</scope>
    <source>
        <strain evidence="2">ISS534</strain>
    </source>
</reference>
<comment type="caution">
    <text evidence="2">The sequence shown here is derived from an EMBL/GenBank/DDBJ whole genome shotgun (WGS) entry which is preliminary data.</text>
</comment>
<evidence type="ECO:0000313" key="2">
    <source>
        <dbReference type="EMBL" id="KAL1232794.1"/>
    </source>
</evidence>
<evidence type="ECO:0000313" key="3">
    <source>
        <dbReference type="Proteomes" id="UP001558632"/>
    </source>
</evidence>
<feature type="transmembrane region" description="Helical" evidence="1">
    <location>
        <begin position="24"/>
        <end position="49"/>
    </location>
</feature>
<name>A0ABR3KCV2_TRISP</name>
<dbReference type="EMBL" id="JBEUSY010000449">
    <property type="protein sequence ID" value="KAL1232794.1"/>
    <property type="molecule type" value="Genomic_DNA"/>
</dbReference>
<gene>
    <name evidence="2" type="ORF">TSPI_00943</name>
</gene>
<keyword evidence="1" id="KW-0472">Membrane</keyword>
<keyword evidence="3" id="KW-1185">Reference proteome</keyword>
<feature type="transmembrane region" description="Helical" evidence="1">
    <location>
        <begin position="118"/>
        <end position="139"/>
    </location>
</feature>
<sequence>MNNLVISLVGIVKLGVRCGRAEKYTFVACGFVFSHSLLLASIALIYQLVSKLFPTDSASGKSVEDNASVVDPRLTIMDDLLIKQARGEQEKNMEWRKTKKKIEISCHLENMRLRFRMFRWRFVSTCLFCLLACLLLSLGREAQNVEKQNRRRERQIFSHRPKLPAASALSFALVCLQAGDKLSRLNLKVKPLKACQFVIPDHPTQ</sequence>
<dbReference type="Proteomes" id="UP001558632">
    <property type="component" value="Unassembled WGS sequence"/>
</dbReference>
<keyword evidence="1 2" id="KW-0812">Transmembrane</keyword>